<evidence type="ECO:0000259" key="2">
    <source>
        <dbReference type="PROSITE" id="PS50835"/>
    </source>
</evidence>
<dbReference type="EMBL" id="JAEAOA010000165">
    <property type="protein sequence ID" value="KAK3602310.1"/>
    <property type="molecule type" value="Genomic_DNA"/>
</dbReference>
<dbReference type="AlphaFoldDB" id="A0AAE0W6S4"/>
<name>A0AAE0W6S4_9BIVA</name>
<accession>A0AAE0W6S4</accession>
<reference evidence="3" key="1">
    <citation type="journal article" date="2021" name="Genome Biol. Evol.">
        <title>A High-Quality Reference Genome for a Parasitic Bivalve with Doubly Uniparental Inheritance (Bivalvia: Unionida).</title>
        <authorList>
            <person name="Smith C.H."/>
        </authorList>
    </citation>
    <scope>NUCLEOTIDE SEQUENCE</scope>
    <source>
        <strain evidence="3">CHS0354</strain>
    </source>
</reference>
<keyword evidence="1" id="KW-0812">Transmembrane</keyword>
<feature type="transmembrane region" description="Helical" evidence="1">
    <location>
        <begin position="217"/>
        <end position="238"/>
    </location>
</feature>
<reference evidence="3" key="3">
    <citation type="submission" date="2023-05" db="EMBL/GenBank/DDBJ databases">
        <authorList>
            <person name="Smith C.H."/>
        </authorList>
    </citation>
    <scope>NUCLEOTIDE SEQUENCE</scope>
    <source>
        <strain evidence="3">CHS0354</strain>
        <tissue evidence="3">Mantle</tissue>
    </source>
</reference>
<dbReference type="Gene3D" id="2.60.40.10">
    <property type="entry name" value="Immunoglobulins"/>
    <property type="match status" value="1"/>
</dbReference>
<reference evidence="3" key="2">
    <citation type="journal article" date="2021" name="Genome Biol. Evol.">
        <title>Developing a high-quality reference genome for a parasitic bivalve with doubly uniparental inheritance (Bivalvia: Unionida).</title>
        <authorList>
            <person name="Smith C.H."/>
        </authorList>
    </citation>
    <scope>NUCLEOTIDE SEQUENCE</scope>
    <source>
        <strain evidence="3">CHS0354</strain>
        <tissue evidence="3">Mantle</tissue>
    </source>
</reference>
<dbReference type="InterPro" id="IPR007110">
    <property type="entry name" value="Ig-like_dom"/>
</dbReference>
<keyword evidence="4" id="KW-1185">Reference proteome</keyword>
<dbReference type="InterPro" id="IPR013783">
    <property type="entry name" value="Ig-like_fold"/>
</dbReference>
<dbReference type="PROSITE" id="PS50835">
    <property type="entry name" value="IG_LIKE"/>
    <property type="match status" value="2"/>
</dbReference>
<dbReference type="Proteomes" id="UP001195483">
    <property type="component" value="Unassembled WGS sequence"/>
</dbReference>
<evidence type="ECO:0000313" key="4">
    <source>
        <dbReference type="Proteomes" id="UP001195483"/>
    </source>
</evidence>
<evidence type="ECO:0000256" key="1">
    <source>
        <dbReference type="SAM" id="Phobius"/>
    </source>
</evidence>
<organism evidence="3 4">
    <name type="scientific">Potamilus streckersoni</name>
    <dbReference type="NCBI Taxonomy" id="2493646"/>
    <lineage>
        <taxon>Eukaryota</taxon>
        <taxon>Metazoa</taxon>
        <taxon>Spiralia</taxon>
        <taxon>Lophotrochozoa</taxon>
        <taxon>Mollusca</taxon>
        <taxon>Bivalvia</taxon>
        <taxon>Autobranchia</taxon>
        <taxon>Heteroconchia</taxon>
        <taxon>Palaeoheterodonta</taxon>
        <taxon>Unionida</taxon>
        <taxon>Unionoidea</taxon>
        <taxon>Unionidae</taxon>
        <taxon>Ambleminae</taxon>
        <taxon>Lampsilini</taxon>
        <taxon>Potamilus</taxon>
    </lineage>
</organism>
<feature type="domain" description="Ig-like" evidence="2">
    <location>
        <begin position="96"/>
        <end position="176"/>
    </location>
</feature>
<keyword evidence="1" id="KW-0472">Membrane</keyword>
<dbReference type="InterPro" id="IPR036179">
    <property type="entry name" value="Ig-like_dom_sf"/>
</dbReference>
<sequence length="446" mass="51611">MVKGKPILHESFIVTCNISFIHECLTFHWKIKGTDVEYTSSDNASKLKFTNLTTTDNSIKLECQVGMEKCVDENYAQHSCVSAESDTYMVLPYYGPYNVFFNLTENNIYLRENASFILNCYADCYPVCIFRWESYYMNVENEELVINKFESAMAGPYTCIARNRETNMTEKSRPVFLHHMKDFISVTTIHSYNSRGDTVTAIQSYTSRGDSGQREELYWIGPVFLIVVFVILVTLWRIRASRGINNRKKRHPRKEQPNSEVSLANAWMNSRALPCPPVQDVFTRRNITDYPKLQRHFRSLEKQDISVYNQIGESVSLQILSHSSDVLDRQISDDLSNLSVYDYSIDNIIEETSQETGRTERYYYESSSDTCHDETVDVHATDESYLHPISGLTYKLKTCQDDETDMNKTDQKYITIIDDFARPIEICQVEKTDVTETDPTYITPVT</sequence>
<gene>
    <name evidence="3" type="ORF">CHS0354_001746</name>
</gene>
<keyword evidence="1" id="KW-1133">Transmembrane helix</keyword>
<dbReference type="SUPFAM" id="SSF48726">
    <property type="entry name" value="Immunoglobulin"/>
    <property type="match status" value="1"/>
</dbReference>
<protein>
    <recommendedName>
        <fullName evidence="2">Ig-like domain-containing protein</fullName>
    </recommendedName>
</protein>
<feature type="domain" description="Ig-like" evidence="2">
    <location>
        <begin position="1"/>
        <end position="82"/>
    </location>
</feature>
<proteinExistence type="predicted"/>
<evidence type="ECO:0000313" key="3">
    <source>
        <dbReference type="EMBL" id="KAK3602310.1"/>
    </source>
</evidence>
<comment type="caution">
    <text evidence="3">The sequence shown here is derived from an EMBL/GenBank/DDBJ whole genome shotgun (WGS) entry which is preliminary data.</text>
</comment>